<dbReference type="Pfam" id="PF01925">
    <property type="entry name" value="TauE"/>
    <property type="match status" value="1"/>
</dbReference>
<gene>
    <name evidence="6" type="ORF">E3O06_07825</name>
</gene>
<keyword evidence="3 5" id="KW-1133">Transmembrane helix</keyword>
<reference evidence="6 7" key="1">
    <citation type="submission" date="2019-03" db="EMBL/GenBank/DDBJ databases">
        <title>Genomics of glacier-inhabiting Cryobacterium strains.</title>
        <authorList>
            <person name="Liu Q."/>
            <person name="Xin Y.-H."/>
        </authorList>
    </citation>
    <scope>NUCLEOTIDE SEQUENCE [LARGE SCALE GENOMIC DNA]</scope>
    <source>
        <strain evidence="6 7">HLT2-23</strain>
    </source>
</reference>
<name>A0A4R8UZ27_9MICO</name>
<keyword evidence="7" id="KW-1185">Reference proteome</keyword>
<dbReference type="RefSeq" id="WP_134502467.1">
    <property type="nucleotide sequence ID" value="NZ_SOEY01000016.1"/>
</dbReference>
<keyword evidence="2 5" id="KW-0812">Transmembrane</keyword>
<dbReference type="Proteomes" id="UP000298173">
    <property type="component" value="Unassembled WGS sequence"/>
</dbReference>
<evidence type="ECO:0000256" key="3">
    <source>
        <dbReference type="ARBA" id="ARBA00022989"/>
    </source>
</evidence>
<evidence type="ECO:0000256" key="2">
    <source>
        <dbReference type="ARBA" id="ARBA00022692"/>
    </source>
</evidence>
<feature type="transmembrane region" description="Helical" evidence="5">
    <location>
        <begin position="77"/>
        <end position="98"/>
    </location>
</feature>
<dbReference type="AlphaFoldDB" id="A0A4R8UZ27"/>
<keyword evidence="5" id="KW-1003">Cell membrane</keyword>
<dbReference type="OrthoDB" id="3782574at2"/>
<dbReference type="GO" id="GO:0005886">
    <property type="term" value="C:plasma membrane"/>
    <property type="evidence" value="ECO:0007669"/>
    <property type="project" value="UniProtKB-SubCell"/>
</dbReference>
<evidence type="ECO:0000313" key="6">
    <source>
        <dbReference type="EMBL" id="TFB73728.1"/>
    </source>
</evidence>
<keyword evidence="4 5" id="KW-0472">Membrane</keyword>
<evidence type="ECO:0000256" key="5">
    <source>
        <dbReference type="RuleBase" id="RU363041"/>
    </source>
</evidence>
<evidence type="ECO:0000256" key="1">
    <source>
        <dbReference type="ARBA" id="ARBA00004141"/>
    </source>
</evidence>
<sequence length="145" mass="15799">MTRIRPSGVVGGLMLLILLEEAFFAIVPFLLLLAALLSAVQPRVARYVRRKAPDHAAADTRPITFGLVLGILGTGVYWGYFGAAQGVVLLALLGILWSTDMHRANGAKNVLAGMANLDRGVIAERCGTDTMRHTEMTRGQRPREW</sequence>
<evidence type="ECO:0000256" key="4">
    <source>
        <dbReference type="ARBA" id="ARBA00023136"/>
    </source>
</evidence>
<protein>
    <recommendedName>
        <fullName evidence="5">Probable membrane transporter protein</fullName>
    </recommendedName>
</protein>
<proteinExistence type="inferred from homology"/>
<dbReference type="InterPro" id="IPR002781">
    <property type="entry name" value="TM_pro_TauE-like"/>
</dbReference>
<evidence type="ECO:0000313" key="7">
    <source>
        <dbReference type="Proteomes" id="UP000298173"/>
    </source>
</evidence>
<accession>A0A4R8UZ27</accession>
<comment type="similarity">
    <text evidence="5">Belongs to the 4-toluene sulfonate uptake permease (TSUP) (TC 2.A.102) family.</text>
</comment>
<comment type="caution">
    <text evidence="6">The sequence shown here is derived from an EMBL/GenBank/DDBJ whole genome shotgun (WGS) entry which is preliminary data.</text>
</comment>
<organism evidence="6 7">
    <name type="scientific">Cryobacterium glaciale</name>
    <dbReference type="NCBI Taxonomy" id="1259145"/>
    <lineage>
        <taxon>Bacteria</taxon>
        <taxon>Bacillati</taxon>
        <taxon>Actinomycetota</taxon>
        <taxon>Actinomycetes</taxon>
        <taxon>Micrococcales</taxon>
        <taxon>Microbacteriaceae</taxon>
        <taxon>Cryobacterium</taxon>
    </lineage>
</organism>
<dbReference type="EMBL" id="SOEY01000016">
    <property type="protein sequence ID" value="TFB73728.1"/>
    <property type="molecule type" value="Genomic_DNA"/>
</dbReference>
<feature type="transmembrane region" description="Helical" evidence="5">
    <location>
        <begin position="12"/>
        <end position="37"/>
    </location>
</feature>
<comment type="subcellular location">
    <subcellularLocation>
        <location evidence="5">Cell membrane</location>
        <topology evidence="5">Multi-pass membrane protein</topology>
    </subcellularLocation>
    <subcellularLocation>
        <location evidence="1">Membrane</location>
        <topology evidence="1">Multi-pass membrane protein</topology>
    </subcellularLocation>
</comment>